<dbReference type="Proteomes" id="UP001341444">
    <property type="component" value="Unassembled WGS sequence"/>
</dbReference>
<name>A0ABU6MI65_9BACI</name>
<accession>A0ABU6MI65</accession>
<evidence type="ECO:0008006" key="3">
    <source>
        <dbReference type="Google" id="ProtNLM"/>
    </source>
</evidence>
<dbReference type="NCBIfam" id="TIGR03826">
    <property type="entry name" value="YvyF"/>
    <property type="match status" value="1"/>
</dbReference>
<proteinExistence type="predicted"/>
<dbReference type="InterPro" id="IPR022258">
    <property type="entry name" value="Flagellar_operon_YvyF"/>
</dbReference>
<comment type="caution">
    <text evidence="1">The sequence shown here is derived from an EMBL/GenBank/DDBJ whole genome shotgun (WGS) entry which is preliminary data.</text>
</comment>
<evidence type="ECO:0000313" key="2">
    <source>
        <dbReference type="Proteomes" id="UP001341444"/>
    </source>
</evidence>
<evidence type="ECO:0000313" key="1">
    <source>
        <dbReference type="EMBL" id="MED1204372.1"/>
    </source>
</evidence>
<sequence>MPELENCPTCGTVYMKNPVRDVCENCYKEEEKKYDIVSKFLRVRTNRASTIENLVKSTGVEEELIYKWTRKGRLKAAQFPNLGYPCDLCGTIITQGKLCSSCSGGILQDLNRLEKEKESKEARKKGTYYSF</sequence>
<protein>
    <recommendedName>
        <fullName evidence="3">Flagellar protein</fullName>
    </recommendedName>
</protein>
<gene>
    <name evidence="1" type="ORF">P4T90_15090</name>
</gene>
<keyword evidence="2" id="KW-1185">Reference proteome</keyword>
<dbReference type="EMBL" id="JARMAB010000022">
    <property type="protein sequence ID" value="MED1204372.1"/>
    <property type="molecule type" value="Genomic_DNA"/>
</dbReference>
<organism evidence="1 2">
    <name type="scientific">Heyndrickxia acidicola</name>
    <dbReference type="NCBI Taxonomy" id="209389"/>
    <lineage>
        <taxon>Bacteria</taxon>
        <taxon>Bacillati</taxon>
        <taxon>Bacillota</taxon>
        <taxon>Bacilli</taxon>
        <taxon>Bacillales</taxon>
        <taxon>Bacillaceae</taxon>
        <taxon>Heyndrickxia</taxon>
    </lineage>
</organism>
<reference evidence="1 2" key="1">
    <citation type="submission" date="2023-03" db="EMBL/GenBank/DDBJ databases">
        <title>Bacillus Genome Sequencing.</title>
        <authorList>
            <person name="Dunlap C."/>
        </authorList>
    </citation>
    <scope>NUCLEOTIDE SEQUENCE [LARGE SCALE GENOMIC DNA]</scope>
    <source>
        <strain evidence="1 2">B-23453</strain>
    </source>
</reference>
<dbReference type="RefSeq" id="WP_066269449.1">
    <property type="nucleotide sequence ID" value="NZ_JARMAB010000022.1"/>
</dbReference>